<evidence type="ECO:0008006" key="3">
    <source>
        <dbReference type="Google" id="ProtNLM"/>
    </source>
</evidence>
<reference evidence="1" key="3">
    <citation type="submission" date="2025-09" db="UniProtKB">
        <authorList>
            <consortium name="Ensembl"/>
        </authorList>
    </citation>
    <scope>IDENTIFICATION</scope>
</reference>
<dbReference type="InterPro" id="IPR045860">
    <property type="entry name" value="Snake_toxin-like_sf"/>
</dbReference>
<reference evidence="1" key="1">
    <citation type="submission" date="2019-06" db="EMBL/GenBank/DDBJ databases">
        <authorList>
            <consortium name="Wellcome Sanger Institute Data Sharing"/>
        </authorList>
    </citation>
    <scope>NUCLEOTIDE SEQUENCE [LARGE SCALE GENOMIC DNA]</scope>
</reference>
<dbReference type="InParanoid" id="A0A667X8J1"/>
<sequence>KKKKNTFYFVTSLPFSVGSLECFRCDLGFWDACYTTKTECVLDIKTLGCVKEEECEAVTTVELFSNTTVFVMTKYCCDTPFCNAGHKLPVSLLVYLTGAVWTIWHLTEA</sequence>
<keyword evidence="2" id="KW-1185">Reference proteome</keyword>
<dbReference type="Proteomes" id="UP000472263">
    <property type="component" value="Chromosome 16"/>
</dbReference>
<protein>
    <recommendedName>
        <fullName evidence="3">UPAR/Ly6 domain-containing protein</fullName>
    </recommendedName>
</protein>
<dbReference type="AlphaFoldDB" id="A0A667X8J1"/>
<reference evidence="1" key="2">
    <citation type="submission" date="2025-08" db="UniProtKB">
        <authorList>
            <consortium name="Ensembl"/>
        </authorList>
    </citation>
    <scope>IDENTIFICATION</scope>
</reference>
<evidence type="ECO:0000313" key="2">
    <source>
        <dbReference type="Proteomes" id="UP000472263"/>
    </source>
</evidence>
<dbReference type="SUPFAM" id="SSF57302">
    <property type="entry name" value="Snake toxin-like"/>
    <property type="match status" value="1"/>
</dbReference>
<dbReference type="Ensembl" id="ENSMMDT00005014597.1">
    <property type="protein sequence ID" value="ENSMMDP00005014200.1"/>
    <property type="gene ID" value="ENSMMDG00005007336.1"/>
</dbReference>
<accession>A0A667X8J1</accession>
<proteinExistence type="predicted"/>
<organism evidence="1 2">
    <name type="scientific">Myripristis murdjan</name>
    <name type="common">pinecone soldierfish</name>
    <dbReference type="NCBI Taxonomy" id="586833"/>
    <lineage>
        <taxon>Eukaryota</taxon>
        <taxon>Metazoa</taxon>
        <taxon>Chordata</taxon>
        <taxon>Craniata</taxon>
        <taxon>Vertebrata</taxon>
        <taxon>Euteleostomi</taxon>
        <taxon>Actinopterygii</taxon>
        <taxon>Neopterygii</taxon>
        <taxon>Teleostei</taxon>
        <taxon>Neoteleostei</taxon>
        <taxon>Acanthomorphata</taxon>
        <taxon>Holocentriformes</taxon>
        <taxon>Holocentridae</taxon>
        <taxon>Myripristis</taxon>
    </lineage>
</organism>
<evidence type="ECO:0000313" key="1">
    <source>
        <dbReference type="Ensembl" id="ENSMMDP00005014200.1"/>
    </source>
</evidence>
<name>A0A667X8J1_9TELE</name>